<dbReference type="EMBL" id="CAJVPU010011867">
    <property type="protein sequence ID" value="CAG8618475.1"/>
    <property type="molecule type" value="Genomic_DNA"/>
</dbReference>
<name>A0ACA9MWG2_9GLOM</name>
<accession>A0ACA9MWG2</accession>
<protein>
    <submittedName>
        <fullName evidence="1">16934_t:CDS:1</fullName>
    </submittedName>
</protein>
<evidence type="ECO:0000313" key="1">
    <source>
        <dbReference type="EMBL" id="CAG8618475.1"/>
    </source>
</evidence>
<organism evidence="1 2">
    <name type="scientific">Dentiscutata heterogama</name>
    <dbReference type="NCBI Taxonomy" id="1316150"/>
    <lineage>
        <taxon>Eukaryota</taxon>
        <taxon>Fungi</taxon>
        <taxon>Fungi incertae sedis</taxon>
        <taxon>Mucoromycota</taxon>
        <taxon>Glomeromycotina</taxon>
        <taxon>Glomeromycetes</taxon>
        <taxon>Diversisporales</taxon>
        <taxon>Gigasporaceae</taxon>
        <taxon>Dentiscutata</taxon>
    </lineage>
</organism>
<keyword evidence="2" id="KW-1185">Reference proteome</keyword>
<dbReference type="Proteomes" id="UP000789702">
    <property type="component" value="Unassembled WGS sequence"/>
</dbReference>
<evidence type="ECO:0000313" key="2">
    <source>
        <dbReference type="Proteomes" id="UP000789702"/>
    </source>
</evidence>
<comment type="caution">
    <text evidence="1">The sequence shown here is derived from an EMBL/GenBank/DDBJ whole genome shotgun (WGS) entry which is preliminary data.</text>
</comment>
<reference evidence="1" key="1">
    <citation type="submission" date="2021-06" db="EMBL/GenBank/DDBJ databases">
        <authorList>
            <person name="Kallberg Y."/>
            <person name="Tangrot J."/>
            <person name="Rosling A."/>
        </authorList>
    </citation>
    <scope>NUCLEOTIDE SEQUENCE</scope>
    <source>
        <strain evidence="1">IL203A</strain>
    </source>
</reference>
<gene>
    <name evidence="1" type="ORF">DHETER_LOCUS7917</name>
</gene>
<feature type="non-terminal residue" evidence="1">
    <location>
        <position position="1"/>
    </location>
</feature>
<proteinExistence type="predicted"/>
<sequence length="79" mass="8886">PPELELAKDYVNFYSRSQLQTSEILASHESSGEDFMLYFEKYLKALYFANDDLGSNHKNISASPELSIINNPIKSKAVG</sequence>